<feature type="transmembrane region" description="Helical" evidence="10">
    <location>
        <begin position="223"/>
        <end position="243"/>
    </location>
</feature>
<dbReference type="InterPro" id="IPR001750">
    <property type="entry name" value="ND/Mrp_TM"/>
</dbReference>
<evidence type="ECO:0000256" key="10">
    <source>
        <dbReference type="SAM" id="Phobius"/>
    </source>
</evidence>
<evidence type="ECO:0000313" key="12">
    <source>
        <dbReference type="EMBL" id="ABX89443.1"/>
    </source>
</evidence>
<evidence type="ECO:0000256" key="6">
    <source>
        <dbReference type="ARBA" id="ARBA00022989"/>
    </source>
</evidence>
<keyword evidence="7 10" id="KW-0472">Membrane</keyword>
<dbReference type="GO" id="GO:0016020">
    <property type="term" value="C:membrane"/>
    <property type="evidence" value="ECO:0007669"/>
    <property type="project" value="UniProtKB-SubCell"/>
</dbReference>
<evidence type="ECO:0000256" key="9">
    <source>
        <dbReference type="ARBA" id="ARBA00049551"/>
    </source>
</evidence>
<comment type="similarity">
    <text evidence="2">Belongs to the complex I subunit 2 family.</text>
</comment>
<evidence type="ECO:0000256" key="3">
    <source>
        <dbReference type="ARBA" id="ARBA00012944"/>
    </source>
</evidence>
<dbReference type="PANTHER" id="PTHR22773">
    <property type="entry name" value="NADH DEHYDROGENASE"/>
    <property type="match status" value="1"/>
</dbReference>
<feature type="domain" description="NADH:quinone oxidoreductase/Mrp antiporter transmembrane" evidence="11">
    <location>
        <begin position="110"/>
        <end position="386"/>
    </location>
</feature>
<evidence type="ECO:0000259" key="11">
    <source>
        <dbReference type="Pfam" id="PF00361"/>
    </source>
</evidence>
<evidence type="ECO:0000256" key="2">
    <source>
        <dbReference type="ARBA" id="ARBA00007012"/>
    </source>
</evidence>
<protein>
    <recommendedName>
        <fullName evidence="4">NADH-ubiquinone oxidoreductase chain 2</fullName>
        <ecNumber evidence="3">7.1.1.2</ecNumber>
    </recommendedName>
    <alternativeName>
        <fullName evidence="8">NADH dehydrogenase subunit 2</fullName>
    </alternativeName>
</protein>
<comment type="subcellular location">
    <subcellularLocation>
        <location evidence="1">Membrane</location>
        <topology evidence="1">Multi-pass membrane protein</topology>
    </subcellularLocation>
</comment>
<dbReference type="EC" id="7.1.1.2" evidence="3"/>
<feature type="transmembrane region" description="Helical" evidence="10">
    <location>
        <begin position="380"/>
        <end position="402"/>
    </location>
</feature>
<accession>B4Y553</accession>
<feature type="transmembrane region" description="Helical" evidence="10">
    <location>
        <begin position="60"/>
        <end position="79"/>
    </location>
</feature>
<keyword evidence="6 10" id="KW-1133">Transmembrane helix</keyword>
<proteinExistence type="inferred from homology"/>
<sequence length="453" mass="51087">MLLISLVSLIVYLAYNPNTQHYNRLSSISLLFISYLAWECLNLQYTNITLFNDWFKYTPGNSPIVILLLILVLSLLLYTTIINKFITNNKWIALLMIINLIGLVLLPMVNDLIPLYVVIELQSYSLYIITGVYNKSYNATRGAILYFVTGGIASVLILLSSAEVYHETGLTNLNELSTYYLFNSNDTIFNSFNILIIGLIFKMGLAPLHSWSIAVYSYTPTYITAYISIVAKVSIMSFIYINIALFNSQILLLSFYLSIIIAAYMPLYQVTIKSILAYSGILNFGYLITAVVLADQAYYLYILQYSLTHILIFYCILAIGSYSIKPASQWSPIVNVNELILNNNTLIIIFIICLFSLIGIPPLPGFYGKYYIIVALMDSGLYLESLGIIIFSVIATYYYAYIIKQLATNLNNNGDKVLLNSTISLLISIYIVILISLYLILPTLLEGLTLLLN</sequence>
<dbReference type="GO" id="GO:0008137">
    <property type="term" value="F:NADH dehydrogenase (ubiquinone) activity"/>
    <property type="evidence" value="ECO:0007669"/>
    <property type="project" value="UniProtKB-EC"/>
</dbReference>
<feature type="transmembrane region" description="Helical" evidence="10">
    <location>
        <begin position="115"/>
        <end position="133"/>
    </location>
</feature>
<dbReference type="GeneID" id="6748782"/>
<reference evidence="12" key="1">
    <citation type="journal article" date="2008" name="Curr. Genet.">
        <title>Preparation of yeast mitochondrial DNA for direct sequence analysis.</title>
        <authorList>
            <person name="Valach M."/>
            <person name="Tomaska L."/>
            <person name="Nosek J."/>
        </authorList>
    </citation>
    <scope>NUCLEOTIDE SEQUENCE</scope>
    <source>
        <strain evidence="12">NRRL Y-27057</strain>
    </source>
</reference>
<dbReference type="EMBL" id="EU334437">
    <property type="protein sequence ID" value="ABX89443.1"/>
    <property type="molecule type" value="Genomic_DNA"/>
</dbReference>
<feature type="transmembrane region" description="Helical" evidence="10">
    <location>
        <begin position="249"/>
        <end position="268"/>
    </location>
</feature>
<feature type="transmembrane region" description="Helical" evidence="10">
    <location>
        <begin position="340"/>
        <end position="360"/>
    </location>
</feature>
<feature type="transmembrane region" description="Helical" evidence="10">
    <location>
        <begin position="145"/>
        <end position="165"/>
    </location>
</feature>
<evidence type="ECO:0000256" key="1">
    <source>
        <dbReference type="ARBA" id="ARBA00004141"/>
    </source>
</evidence>
<feature type="transmembrane region" description="Helical" evidence="10">
    <location>
        <begin position="91"/>
        <end position="109"/>
    </location>
</feature>
<organism evidence="12">
    <name type="scientific">Candida neerlandica</name>
    <dbReference type="NCBI Taxonomy" id="148634"/>
    <lineage>
        <taxon>Eukaryota</taxon>
        <taxon>Fungi</taxon>
        <taxon>Dikarya</taxon>
        <taxon>Ascomycota</taxon>
        <taxon>Saccharomycotina</taxon>
        <taxon>Pichiomycetes</taxon>
        <taxon>Debaryomycetaceae</taxon>
        <taxon>Candida/Lodderomyces clade</taxon>
        <taxon>Candida</taxon>
    </lineage>
</organism>
<gene>
    <name evidence="12" type="primary">nad2</name>
</gene>
<feature type="transmembrane region" description="Helical" evidence="10">
    <location>
        <begin position="299"/>
        <end position="319"/>
    </location>
</feature>
<comment type="catalytic activity">
    <reaction evidence="9">
        <text>a ubiquinone + NADH + 5 H(+)(in) = a ubiquinol + NAD(+) + 4 H(+)(out)</text>
        <dbReference type="Rhea" id="RHEA:29091"/>
        <dbReference type="Rhea" id="RHEA-COMP:9565"/>
        <dbReference type="Rhea" id="RHEA-COMP:9566"/>
        <dbReference type="ChEBI" id="CHEBI:15378"/>
        <dbReference type="ChEBI" id="CHEBI:16389"/>
        <dbReference type="ChEBI" id="CHEBI:17976"/>
        <dbReference type="ChEBI" id="CHEBI:57540"/>
        <dbReference type="ChEBI" id="CHEBI:57945"/>
        <dbReference type="EC" id="7.1.1.2"/>
    </reaction>
</comment>
<evidence type="ECO:0000256" key="8">
    <source>
        <dbReference type="ARBA" id="ARBA00031028"/>
    </source>
</evidence>
<feature type="transmembrane region" description="Helical" evidence="10">
    <location>
        <begin position="188"/>
        <end position="211"/>
    </location>
</feature>
<dbReference type="AlphaFoldDB" id="B4Y553"/>
<keyword evidence="5 10" id="KW-0812">Transmembrane</keyword>
<evidence type="ECO:0000256" key="5">
    <source>
        <dbReference type="ARBA" id="ARBA00022692"/>
    </source>
</evidence>
<evidence type="ECO:0000256" key="7">
    <source>
        <dbReference type="ARBA" id="ARBA00023136"/>
    </source>
</evidence>
<keyword evidence="12" id="KW-0496">Mitochondrion</keyword>
<evidence type="ECO:0000256" key="4">
    <source>
        <dbReference type="ARBA" id="ARBA00021008"/>
    </source>
</evidence>
<name>B4Y553_9ASCO</name>
<dbReference type="RefSeq" id="YP_002122393.1">
    <property type="nucleotide sequence ID" value="NC_011133.1"/>
</dbReference>
<feature type="transmembrane region" description="Helical" evidence="10">
    <location>
        <begin position="423"/>
        <end position="445"/>
    </location>
</feature>
<feature type="transmembrane region" description="Helical" evidence="10">
    <location>
        <begin position="275"/>
        <end position="293"/>
    </location>
</feature>
<geneLocation type="mitochondrion" evidence="12"/>
<dbReference type="Pfam" id="PF00361">
    <property type="entry name" value="Proton_antipo_M"/>
    <property type="match status" value="1"/>
</dbReference>